<protein>
    <submittedName>
        <fullName evidence="1">Type VI secretion system protein ImpG</fullName>
    </submittedName>
</protein>
<dbReference type="OrthoDB" id="9763676at2"/>
<gene>
    <name evidence="1" type="ORF">BWR60_27845</name>
</gene>
<dbReference type="PIRSF" id="PIRSF028304">
    <property type="entry name" value="UCP028304"/>
    <property type="match status" value="1"/>
</dbReference>
<dbReference type="Proteomes" id="UP000196655">
    <property type="component" value="Unassembled WGS sequence"/>
</dbReference>
<dbReference type="AlphaFoldDB" id="A0A211ZEZ9"/>
<keyword evidence="2" id="KW-1185">Reference proteome</keyword>
<dbReference type="NCBIfam" id="TIGR03359">
    <property type="entry name" value="VI_chp_6"/>
    <property type="match status" value="1"/>
</dbReference>
<sequence>MSDAFLPYYNRELAALRGLAGEFAEANPKVAGRLRLTADAVDDPHVARLLEGVSFLAARAQQRLDDEFPELTDALLGALYPHYLAPVPSAAIVQFACQPDLRVPAVVPAGTALKTDPIQGVPCRFRTAYDTTLWPVEIESARLTGMPLAAPVHPDAQGARSVLRVVLRTSDPEASFAELGVDRLRCFLRGAFDQSLPLYELLCGHVVGVALADGPNDAAPTLLPPGTIKPVGFAPEEALYPWPVRSFSGFRLLTEYFALPEKFLFVDLCSLDARTLIHERNRLEIFVYLDRAAPDLERRLQPDCLALGCTPMVNLFAQPCEPVPLTHQLTEYPVAADNRRPKAYEIWSVERVRELRGDGSSRPWRPFYRHPAVEQAEEEPSGFYAVVRRQTPGTVTGTDVFLAPFDPALSVDRPADTVLSVDALCTNRDLPAELPFGGGQPRLHLAEGVSAVRGVTCLTAPTPSLRAPLREHHSWRLVSHLSLGHLSIVGGPAAADSLREVLRLYDLCDTVETRALIAGLVGVRSKPGTARVPGARPGGFCRGIDVTLEFDPRAWESAGLFLLATVLDRFLALHATVNSFVRTTAVLQGQSGAAAAFPPRAGARVLA</sequence>
<dbReference type="PANTHER" id="PTHR35370">
    <property type="entry name" value="CYTOPLASMIC PROTEIN-RELATED-RELATED"/>
    <property type="match status" value="1"/>
</dbReference>
<dbReference type="PANTHER" id="PTHR35370:SF1">
    <property type="entry name" value="TYPE VI SECRETION SYSTEM COMPONENT TSSF1"/>
    <property type="match status" value="1"/>
</dbReference>
<reference evidence="2" key="1">
    <citation type="submission" date="2017-05" db="EMBL/GenBank/DDBJ databases">
        <authorList>
            <person name="Macchi M."/>
            <person name="Festa S."/>
            <person name="Coppotelli B.M."/>
            <person name="Morelli I.S."/>
        </authorList>
    </citation>
    <scope>NUCLEOTIDE SEQUENCE [LARGE SCALE GENOMIC DNA]</scope>
    <source>
        <strain evidence="2">I</strain>
    </source>
</reference>
<proteinExistence type="predicted"/>
<accession>A0A211ZEZ9</accession>
<dbReference type="Pfam" id="PF05947">
    <property type="entry name" value="T6SS_TssF"/>
    <property type="match status" value="1"/>
</dbReference>
<dbReference type="RefSeq" id="WP_088155141.1">
    <property type="nucleotide sequence ID" value="NZ_NHON01000078.1"/>
</dbReference>
<comment type="caution">
    <text evidence="1">The sequence shown here is derived from an EMBL/GenBank/DDBJ whole genome shotgun (WGS) entry which is preliminary data.</text>
</comment>
<dbReference type="InterPro" id="IPR010272">
    <property type="entry name" value="T6SS_TssF"/>
</dbReference>
<dbReference type="EMBL" id="NHON01000078">
    <property type="protein sequence ID" value="OWJ63810.1"/>
    <property type="molecule type" value="Genomic_DNA"/>
</dbReference>
<evidence type="ECO:0000313" key="2">
    <source>
        <dbReference type="Proteomes" id="UP000196655"/>
    </source>
</evidence>
<evidence type="ECO:0000313" key="1">
    <source>
        <dbReference type="EMBL" id="OWJ63810.1"/>
    </source>
</evidence>
<name>A0A211ZEZ9_9PROT</name>
<organism evidence="1 2">
    <name type="scientific">Inquilinus limosus</name>
    <dbReference type="NCBI Taxonomy" id="171674"/>
    <lineage>
        <taxon>Bacteria</taxon>
        <taxon>Pseudomonadati</taxon>
        <taxon>Pseudomonadota</taxon>
        <taxon>Alphaproteobacteria</taxon>
        <taxon>Rhodospirillales</taxon>
        <taxon>Rhodospirillaceae</taxon>
        <taxon>Inquilinus</taxon>
    </lineage>
</organism>